<feature type="domain" description="HMG box" evidence="9">
    <location>
        <begin position="978"/>
        <end position="1046"/>
    </location>
</feature>
<dbReference type="PANTHER" id="PTHR13059:SF13">
    <property type="entry name" value="PROTEIN CAPICUA HOMOLOG"/>
    <property type="match status" value="1"/>
</dbReference>
<feature type="region of interest" description="Disordered" evidence="8">
    <location>
        <begin position="1474"/>
        <end position="1512"/>
    </location>
</feature>
<evidence type="ECO:0000313" key="11">
    <source>
        <dbReference type="Proteomes" id="UP001367676"/>
    </source>
</evidence>
<feature type="region of interest" description="Disordered" evidence="8">
    <location>
        <begin position="1726"/>
        <end position="1749"/>
    </location>
</feature>
<dbReference type="Pfam" id="PF25981">
    <property type="entry name" value="HTH_Cic_C"/>
    <property type="match status" value="1"/>
</dbReference>
<feature type="compositionally biased region" description="Polar residues" evidence="8">
    <location>
        <begin position="451"/>
        <end position="467"/>
    </location>
</feature>
<comment type="caution">
    <text evidence="10">The sequence shown here is derived from an EMBL/GenBank/DDBJ whole genome shotgun (WGS) entry which is preliminary data.</text>
</comment>
<dbReference type="InterPro" id="IPR032147">
    <property type="entry name" value="Cic_dom"/>
</dbReference>
<feature type="compositionally biased region" description="Low complexity" evidence="8">
    <location>
        <begin position="108"/>
        <end position="117"/>
    </location>
</feature>
<feature type="compositionally biased region" description="Polar residues" evidence="8">
    <location>
        <begin position="1477"/>
        <end position="1493"/>
    </location>
</feature>
<feature type="compositionally biased region" description="Low complexity" evidence="8">
    <location>
        <begin position="1650"/>
        <end position="1664"/>
    </location>
</feature>
<dbReference type="InterPro" id="IPR058606">
    <property type="entry name" value="HTH_Cic_C"/>
</dbReference>
<dbReference type="GO" id="GO:0005634">
    <property type="term" value="C:nucleus"/>
    <property type="evidence" value="ECO:0007669"/>
    <property type="project" value="UniProtKB-UniRule"/>
</dbReference>
<feature type="compositionally biased region" description="Polar residues" evidence="8">
    <location>
        <begin position="1071"/>
        <end position="1080"/>
    </location>
</feature>
<evidence type="ECO:0000256" key="4">
    <source>
        <dbReference type="ARBA" id="ARBA00023125"/>
    </source>
</evidence>
<keyword evidence="11" id="KW-1185">Reference proteome</keyword>
<evidence type="ECO:0000256" key="8">
    <source>
        <dbReference type="SAM" id="MobiDB-lite"/>
    </source>
</evidence>
<feature type="region of interest" description="Disordered" evidence="8">
    <location>
        <begin position="96"/>
        <end position="125"/>
    </location>
</feature>
<dbReference type="FunFam" id="1.10.30.10:FF:000010">
    <property type="entry name" value="Capicua transcriptional repressor b"/>
    <property type="match status" value="1"/>
</dbReference>
<evidence type="ECO:0000256" key="6">
    <source>
        <dbReference type="ARBA" id="ARBA00023242"/>
    </source>
</evidence>
<evidence type="ECO:0000256" key="3">
    <source>
        <dbReference type="ARBA" id="ARBA00023015"/>
    </source>
</evidence>
<feature type="region of interest" description="Disordered" evidence="8">
    <location>
        <begin position="426"/>
        <end position="482"/>
    </location>
</feature>
<dbReference type="PANTHER" id="PTHR13059">
    <property type="entry name" value="HMG-BOX TRANSCRIPTION FACTOR BBX"/>
    <property type="match status" value="1"/>
</dbReference>
<feature type="DNA-binding region" description="HMG box" evidence="7">
    <location>
        <begin position="978"/>
        <end position="1046"/>
    </location>
</feature>
<protein>
    <recommendedName>
        <fullName evidence="9">HMG box domain-containing protein</fullName>
    </recommendedName>
</protein>
<sequence length="1840" mass="201136">MLTDSSRPVNILPNGIEPENSNFTATVCNVAIVLEMANETSLSSVRTLPKKRKFDLSALEETSYAKRESVELTITPPQSTAVDYSRVSNSVSCSNANEHVVDNGRGTSMSSCNSDSSPPKLTPQKTTLSPVFYQEAATSKGASLPEYYKPNVNLSVPTLNVSSAQEYSGTCEKPNIALHEWIDHRVLAKQNCVYSPGTIRKADSTNGNVWVEFDNNGEELIVFLDVLQNGRYDVISDASPTLVQVGVGARVCVRTSSSSADDKQQSRLFVEGIVHKILMSPVQFVVRLLGPEHKEYMVKRADIRLLQPPWADELENDYENELPPRLLPYGNIPTSSSNSNLLSVVHSNSYQQTPSLDPASKVFCRSAAMSPLRVTPIVVGAGGVAAALTSGSVDERSKRFEEYCESDDELRKENILFSSMENDYGKYSASSSKRSSVQSRGSTSSIMDYTPRSTPATPSGSHNTTPHKYNKGDVVSTPSGVRKKFNGKQWRRLCSKDGCSKESQRRGYCSRHLNLKDDLSRPATTVPSLFVRNRRNNRSVLDTSEETSLDSETSPNSNERSRLAGRFDSDETEAANMLVSLGSSRCGTPNFNSPRAPAYSPGNTSLQSPLTVVQHVGNTQYTFLPIKGNQSTPITSDSSSVVQVTPKPLIKPQARAGDVSTNNVSTTVPQSPSSVIRISPQKVGTLSENIPMYVSSPGNKFETTEQSVLLPVSRSSNILERALTSSEIDQNVSVILRQSSETVIKRDSTTAQQQQYRSQPAPMLNSSQASQVNFQHPVMVHSEKHDNVATNQNYQYAPHLSSANGSIMSNGTVIEACAASNNSRNPVIQQIIVQPTELLPVLPAPDVRRDPPKDVPNSAGNAAISQFPVYSWDTLIPILGNSSTPPPTPPLSAPPVLSPPLEEYIAAAEEDDDVFESDVIEQDDITDDVVSDTNNNNNNANNNGGASGKRRSQSLSALQNLQNSKEPQSPLNKVRDRIRRPMNAFMIFSKRHRALVHQRHPNQDNRTVSKILGEWWYALGHDEKQKYHELASEVKEAHFKAHPEWKWCNKDRRKSSTGSSKMKGIAEENQTETSLNESANSDQYLEVTIEMQDEGGAAQLESPMSIDNTAQIDLKCKEKVTDSDTESQSDVESSTENRVFLQQQYSPLKNNVIDSSRNKSLKMNGSNDCKPGNDNDSEVVYSKEDPSHNTVFAYSYSPAVSRAGTSAFHPVSPKVFKNTPIIENQSPREIWKGTNENNWTSPVKSEANVSRCSTGNVSAEILQSNQHWSIQNSEILSTSVSHPTSVHSIRLVAKPLTIPSNLLIKTSTGEVAQEIREIKTIAPGYSILSSHSPALTCNTSALKTAPTVVTNTLLGSPQLILKNQHHAQLATMKTIPVSSVLQTASAAHNPVSVSYQPSSLTLTWLKSKDTGEPVTVTGLVVKSNGVDGEQPVSSPTISSGMPESVQYLTLQSNQVYVPAQAAFRIPISEKRVDESAANASHQNSHEASPSAQNYKRESLCRKSEQLQSPNARSLQTSVLVTNITETAEEKPFVLAPTPAQLGKAPLQRRLSMATITTSTPTSPSYTSSTSSVTSTIVSPKLAAQTPQNYAVTVKNEITDGEENSSILESPAKKMSFFKKNIEDGMDRVLEQVNFEQKFSSLPQFKPDECQSPSAISSVASSPQVYTPQPLRNKQPVQQRVSDEEATSGDSANTVPNSGKLVGGTFFGPDFNPEQFKATIFASDFETWDASPRTPRTPSSRNDSTGEKGHRRILEQRRQLVMQLFQEHGFFPTTNATSLFQAEHYLLFPNKSSLQLKIREVRQKLMARSNLTPASANNIDGPNDVPNLGAGTVNLSMTSAS</sequence>
<feature type="region of interest" description="Disordered" evidence="8">
    <location>
        <begin position="1643"/>
        <end position="1696"/>
    </location>
</feature>
<keyword evidence="3" id="KW-0805">Transcription regulation</keyword>
<evidence type="ECO:0000313" key="10">
    <source>
        <dbReference type="EMBL" id="KAK7576186.1"/>
    </source>
</evidence>
<proteinExistence type="predicted"/>
<dbReference type="Proteomes" id="UP001367676">
    <property type="component" value="Unassembled WGS sequence"/>
</dbReference>
<name>A0AAN9TN72_9HEMI</name>
<keyword evidence="6 7" id="KW-0539">Nucleus</keyword>
<feature type="compositionally biased region" description="Basic and acidic residues" evidence="8">
    <location>
        <begin position="559"/>
        <end position="569"/>
    </location>
</feature>
<feature type="compositionally biased region" description="Basic and acidic residues" evidence="8">
    <location>
        <begin position="1494"/>
        <end position="1504"/>
    </location>
</feature>
<dbReference type="GO" id="GO:0000981">
    <property type="term" value="F:DNA-binding transcription factor activity, RNA polymerase II-specific"/>
    <property type="evidence" value="ECO:0007669"/>
    <property type="project" value="TreeGrafter"/>
</dbReference>
<dbReference type="EMBL" id="JBBCAQ010000036">
    <property type="protein sequence ID" value="KAK7576186.1"/>
    <property type="molecule type" value="Genomic_DNA"/>
</dbReference>
<feature type="region of interest" description="Disordered" evidence="8">
    <location>
        <begin position="928"/>
        <end position="977"/>
    </location>
</feature>
<dbReference type="SUPFAM" id="SSF47095">
    <property type="entry name" value="HMG-box"/>
    <property type="match status" value="1"/>
</dbReference>
<dbReference type="InterPro" id="IPR009071">
    <property type="entry name" value="HMG_box_dom"/>
</dbReference>
<dbReference type="Gene3D" id="1.10.30.10">
    <property type="entry name" value="High mobility group box domain"/>
    <property type="match status" value="1"/>
</dbReference>
<dbReference type="InterPro" id="IPR052412">
    <property type="entry name" value="CC-Dev_Transcription_Reg"/>
</dbReference>
<feature type="region of interest" description="Disordered" evidence="8">
    <location>
        <begin position="537"/>
        <end position="569"/>
    </location>
</feature>
<keyword evidence="4 7" id="KW-0238">DNA-binding</keyword>
<feature type="region of interest" description="Disordered" evidence="8">
    <location>
        <begin position="1050"/>
        <end position="1080"/>
    </location>
</feature>
<evidence type="ECO:0000259" key="9">
    <source>
        <dbReference type="PROSITE" id="PS50118"/>
    </source>
</evidence>
<feature type="compositionally biased region" description="Low complexity" evidence="8">
    <location>
        <begin position="428"/>
        <end position="445"/>
    </location>
</feature>
<reference evidence="10 11" key="1">
    <citation type="submission" date="2024-03" db="EMBL/GenBank/DDBJ databases">
        <title>Adaptation during the transition from Ophiocordyceps entomopathogen to insect associate is accompanied by gene loss and intensified selection.</title>
        <authorList>
            <person name="Ward C.M."/>
            <person name="Onetto C.A."/>
            <person name="Borneman A.R."/>
        </authorList>
    </citation>
    <scope>NUCLEOTIDE SEQUENCE [LARGE SCALE GENOMIC DNA]</scope>
    <source>
        <strain evidence="10">AWRI1</strain>
        <tissue evidence="10">Single Adult Female</tissue>
    </source>
</reference>
<dbReference type="Pfam" id="PF16090">
    <property type="entry name" value="DUF4819"/>
    <property type="match status" value="1"/>
</dbReference>
<dbReference type="GO" id="GO:0000977">
    <property type="term" value="F:RNA polymerase II transcription regulatory region sequence-specific DNA binding"/>
    <property type="evidence" value="ECO:0007669"/>
    <property type="project" value="TreeGrafter"/>
</dbReference>
<feature type="compositionally biased region" description="Polar residues" evidence="8">
    <location>
        <begin position="1687"/>
        <end position="1696"/>
    </location>
</feature>
<dbReference type="InterPro" id="IPR058607">
    <property type="entry name" value="HMG-box_Cic-like"/>
</dbReference>
<evidence type="ECO:0000256" key="2">
    <source>
        <dbReference type="ARBA" id="ARBA00022553"/>
    </source>
</evidence>
<evidence type="ECO:0000256" key="7">
    <source>
        <dbReference type="PROSITE-ProRule" id="PRU00267"/>
    </source>
</evidence>
<dbReference type="InterPro" id="IPR036910">
    <property type="entry name" value="HMG_box_dom_sf"/>
</dbReference>
<evidence type="ECO:0000256" key="5">
    <source>
        <dbReference type="ARBA" id="ARBA00023163"/>
    </source>
</evidence>
<dbReference type="Pfam" id="PF00505">
    <property type="entry name" value="HMG_box"/>
    <property type="match status" value="1"/>
</dbReference>
<keyword evidence="1" id="KW-0678">Repressor</keyword>
<dbReference type="CDD" id="cd21990">
    <property type="entry name" value="HMG-box_CIC-like"/>
    <property type="match status" value="1"/>
</dbReference>
<feature type="compositionally biased region" description="Polar residues" evidence="8">
    <location>
        <begin position="953"/>
        <end position="971"/>
    </location>
</feature>
<gene>
    <name evidence="10" type="ORF">V9T40_012472</name>
</gene>
<dbReference type="PROSITE" id="PS50118">
    <property type="entry name" value="HMG_BOX_2"/>
    <property type="match status" value="1"/>
</dbReference>
<feature type="region of interest" description="Disordered" evidence="8">
    <location>
        <begin position="1157"/>
        <end position="1178"/>
    </location>
</feature>
<feature type="region of interest" description="Disordered" evidence="8">
    <location>
        <begin position="653"/>
        <end position="673"/>
    </location>
</feature>
<dbReference type="SMART" id="SM00398">
    <property type="entry name" value="HMG"/>
    <property type="match status" value="1"/>
</dbReference>
<feature type="compositionally biased region" description="Low complexity" evidence="8">
    <location>
        <begin position="664"/>
        <end position="673"/>
    </location>
</feature>
<feature type="compositionally biased region" description="Polar residues" evidence="8">
    <location>
        <begin position="1733"/>
        <end position="1742"/>
    </location>
</feature>
<keyword evidence="2" id="KW-0597">Phosphoprotein</keyword>
<evidence type="ECO:0000256" key="1">
    <source>
        <dbReference type="ARBA" id="ARBA00022491"/>
    </source>
</evidence>
<keyword evidence="5" id="KW-0804">Transcription</keyword>
<organism evidence="10 11">
    <name type="scientific">Parthenolecanium corni</name>
    <dbReference type="NCBI Taxonomy" id="536013"/>
    <lineage>
        <taxon>Eukaryota</taxon>
        <taxon>Metazoa</taxon>
        <taxon>Ecdysozoa</taxon>
        <taxon>Arthropoda</taxon>
        <taxon>Hexapoda</taxon>
        <taxon>Insecta</taxon>
        <taxon>Pterygota</taxon>
        <taxon>Neoptera</taxon>
        <taxon>Paraneoptera</taxon>
        <taxon>Hemiptera</taxon>
        <taxon>Sternorrhyncha</taxon>
        <taxon>Coccoidea</taxon>
        <taxon>Coccidae</taxon>
        <taxon>Parthenolecanium</taxon>
    </lineage>
</organism>
<feature type="compositionally biased region" description="Polar residues" evidence="8">
    <location>
        <begin position="1665"/>
        <end position="1679"/>
    </location>
</feature>
<accession>A0AAN9TN72</accession>
<feature type="compositionally biased region" description="Low complexity" evidence="8">
    <location>
        <begin position="934"/>
        <end position="944"/>
    </location>
</feature>